<dbReference type="EMBL" id="JAOTJC010000012">
    <property type="protein sequence ID" value="MCU7555513.1"/>
    <property type="molecule type" value="Genomic_DNA"/>
</dbReference>
<feature type="domain" description="Beta-ketoacyl-[acyl-carrier-protein] synthase III N-terminal" evidence="5">
    <location>
        <begin position="151"/>
        <end position="218"/>
    </location>
</feature>
<comment type="caution">
    <text evidence="6">The sequence shown here is derived from an EMBL/GenBank/DDBJ whole genome shotgun (WGS) entry which is preliminary data.</text>
</comment>
<evidence type="ECO:0000259" key="4">
    <source>
        <dbReference type="Pfam" id="PF08541"/>
    </source>
</evidence>
<gene>
    <name evidence="6" type="ORF">OCL06_13030</name>
</gene>
<evidence type="ECO:0000256" key="3">
    <source>
        <dbReference type="SAM" id="Coils"/>
    </source>
</evidence>
<dbReference type="InterPro" id="IPR013747">
    <property type="entry name" value="ACP_syn_III_C"/>
</dbReference>
<evidence type="ECO:0000259" key="5">
    <source>
        <dbReference type="Pfam" id="PF08545"/>
    </source>
</evidence>
<dbReference type="Pfam" id="PF08541">
    <property type="entry name" value="ACP_syn_III_C"/>
    <property type="match status" value="1"/>
</dbReference>
<dbReference type="RefSeq" id="WP_262995251.1">
    <property type="nucleotide sequence ID" value="NZ_JAOTJC010000012.1"/>
</dbReference>
<evidence type="ECO:0000313" key="7">
    <source>
        <dbReference type="Proteomes" id="UP001209257"/>
    </source>
</evidence>
<dbReference type="SUPFAM" id="SSF53901">
    <property type="entry name" value="Thiolase-like"/>
    <property type="match status" value="1"/>
</dbReference>
<feature type="domain" description="Beta-ketoacyl-[acyl-carrier-protein] synthase III C-terminal" evidence="4">
    <location>
        <begin position="284"/>
        <end position="372"/>
    </location>
</feature>
<evidence type="ECO:0000313" key="6">
    <source>
        <dbReference type="EMBL" id="MCU7555513.1"/>
    </source>
</evidence>
<reference evidence="7" key="1">
    <citation type="submission" date="2023-07" db="EMBL/GenBank/DDBJ databases">
        <title>Study on multiphase classification of strain Alteromonas salexigens isolated from the Yellow Sea.</title>
        <authorList>
            <person name="Sun L."/>
        </authorList>
    </citation>
    <scope>NUCLEOTIDE SEQUENCE [LARGE SCALE GENOMIC DNA]</scope>
    <source>
        <strain evidence="7">ASW11-19</strain>
    </source>
</reference>
<dbReference type="Proteomes" id="UP001209257">
    <property type="component" value="Unassembled WGS sequence"/>
</dbReference>
<keyword evidence="7" id="KW-1185">Reference proteome</keyword>
<proteinExistence type="predicted"/>
<name>A0ABT2VQB9_9ALTE</name>
<dbReference type="PANTHER" id="PTHR34069:SF2">
    <property type="entry name" value="BETA-KETOACYL-[ACYL-CARRIER-PROTEIN] SYNTHASE III"/>
    <property type="match status" value="1"/>
</dbReference>
<dbReference type="Gene3D" id="3.40.47.10">
    <property type="match status" value="2"/>
</dbReference>
<protein>
    <submittedName>
        <fullName evidence="6">Beta-ketoacyl-ACP synthase III</fullName>
    </submittedName>
</protein>
<dbReference type="NCBIfam" id="NF005703">
    <property type="entry name" value="PRK07515.1"/>
    <property type="match status" value="1"/>
</dbReference>
<dbReference type="InterPro" id="IPR013751">
    <property type="entry name" value="ACP_syn_III_N"/>
</dbReference>
<accession>A0ABT2VQB9</accession>
<organism evidence="6 7">
    <name type="scientific">Alteromonas salexigens</name>
    <dbReference type="NCBI Taxonomy" id="2982530"/>
    <lineage>
        <taxon>Bacteria</taxon>
        <taxon>Pseudomonadati</taxon>
        <taxon>Pseudomonadota</taxon>
        <taxon>Gammaproteobacteria</taxon>
        <taxon>Alteromonadales</taxon>
        <taxon>Alteromonadaceae</taxon>
        <taxon>Alteromonas/Salinimonas group</taxon>
        <taxon>Alteromonas</taxon>
    </lineage>
</organism>
<evidence type="ECO:0000256" key="2">
    <source>
        <dbReference type="ARBA" id="ARBA00023315"/>
    </source>
</evidence>
<dbReference type="CDD" id="cd00830">
    <property type="entry name" value="KAS_III"/>
    <property type="match status" value="1"/>
</dbReference>
<evidence type="ECO:0000256" key="1">
    <source>
        <dbReference type="ARBA" id="ARBA00022679"/>
    </source>
</evidence>
<dbReference type="PANTHER" id="PTHR34069">
    <property type="entry name" value="3-OXOACYL-[ACYL-CARRIER-PROTEIN] SYNTHASE 3"/>
    <property type="match status" value="1"/>
</dbReference>
<feature type="coiled-coil region" evidence="3">
    <location>
        <begin position="95"/>
        <end position="122"/>
    </location>
</feature>
<dbReference type="InterPro" id="IPR016039">
    <property type="entry name" value="Thiolase-like"/>
</dbReference>
<keyword evidence="1" id="KW-0808">Transferase</keyword>
<keyword evidence="2" id="KW-0012">Acyltransferase</keyword>
<dbReference type="Pfam" id="PF08545">
    <property type="entry name" value="ACP_syn_III"/>
    <property type="match status" value="1"/>
</dbReference>
<keyword evidence="3" id="KW-0175">Coiled coil</keyword>
<sequence length="375" mass="41326">MSQQIVISGVGVWTPEHRITNQELVESYNAWADDYNQTHSEAIDAGELEAKPHSSAEFIEKASGIKQRYIYQKEGALDIKRMRPAIKERADDQLSHQAEIAVEAAKKALAEANKDASEVDAVIVSCAYTQRAYPAIAIEVQESLGIEGFAFDMLVACSAATFGMHRAYEMLHAGNARCVLVINPELVSPQINYTDRDSHFIFGDVATATVLEHAETARAEHVYDILSTKAVTKFSSNIRSNFGYMTRAQDVDPYGPDKLFHQAGRKVFKEVCPMAAEHIAEHIARHALEASDIRRWWLHQANINMNTLICKRLLGRDANADEAPIVLDEYANTASAGSVIAFALHHKDLQAGDHGVLCSFGAGYSIGSLVIKKRG</sequence>